<accession>A0A0A8Y6S3</accession>
<proteinExistence type="predicted"/>
<feature type="chain" id="PRO_5002061717" evidence="1">
    <location>
        <begin position="25"/>
        <end position="45"/>
    </location>
</feature>
<protein>
    <submittedName>
        <fullName evidence="2">Uncharacterized protein</fullName>
    </submittedName>
</protein>
<keyword evidence="1" id="KW-0732">Signal</keyword>
<feature type="signal peptide" evidence="1">
    <location>
        <begin position="1"/>
        <end position="24"/>
    </location>
</feature>
<organism evidence="2">
    <name type="scientific">Arundo donax</name>
    <name type="common">Giant reed</name>
    <name type="synonym">Donax arundinaceus</name>
    <dbReference type="NCBI Taxonomy" id="35708"/>
    <lineage>
        <taxon>Eukaryota</taxon>
        <taxon>Viridiplantae</taxon>
        <taxon>Streptophyta</taxon>
        <taxon>Embryophyta</taxon>
        <taxon>Tracheophyta</taxon>
        <taxon>Spermatophyta</taxon>
        <taxon>Magnoliopsida</taxon>
        <taxon>Liliopsida</taxon>
        <taxon>Poales</taxon>
        <taxon>Poaceae</taxon>
        <taxon>PACMAD clade</taxon>
        <taxon>Arundinoideae</taxon>
        <taxon>Arundineae</taxon>
        <taxon>Arundo</taxon>
    </lineage>
</organism>
<name>A0A0A8Y6S3_ARUDO</name>
<evidence type="ECO:0000313" key="2">
    <source>
        <dbReference type="EMBL" id="JAD20798.1"/>
    </source>
</evidence>
<dbReference type="EMBL" id="GBRH01277097">
    <property type="protein sequence ID" value="JAD20798.1"/>
    <property type="molecule type" value="Transcribed_RNA"/>
</dbReference>
<evidence type="ECO:0000256" key="1">
    <source>
        <dbReference type="SAM" id="SignalP"/>
    </source>
</evidence>
<reference evidence="2" key="2">
    <citation type="journal article" date="2015" name="Data Brief">
        <title>Shoot transcriptome of the giant reed, Arundo donax.</title>
        <authorList>
            <person name="Barrero R.A."/>
            <person name="Guerrero F.D."/>
            <person name="Moolhuijzen P."/>
            <person name="Goolsby J.A."/>
            <person name="Tidwell J."/>
            <person name="Bellgard S.E."/>
            <person name="Bellgard M.I."/>
        </authorList>
    </citation>
    <scope>NUCLEOTIDE SEQUENCE</scope>
    <source>
        <tissue evidence="2">Shoot tissue taken approximately 20 cm above the soil surface</tissue>
    </source>
</reference>
<reference evidence="2" key="1">
    <citation type="submission" date="2014-09" db="EMBL/GenBank/DDBJ databases">
        <authorList>
            <person name="Magalhaes I.L.F."/>
            <person name="Oliveira U."/>
            <person name="Santos F.R."/>
            <person name="Vidigal T.H.D.A."/>
            <person name="Brescovit A.D."/>
            <person name="Santos A.J."/>
        </authorList>
    </citation>
    <scope>NUCLEOTIDE SEQUENCE</scope>
    <source>
        <tissue evidence="2">Shoot tissue taken approximately 20 cm above the soil surface</tissue>
    </source>
</reference>
<sequence>MDVFVSQLFLHLIMLLLDTDTNQSASIAFRNQLQYHAKYFIDSIY</sequence>
<dbReference type="AlphaFoldDB" id="A0A0A8Y6S3"/>